<dbReference type="Pfam" id="PF12831">
    <property type="entry name" value="FAD_oxidored"/>
    <property type="match status" value="2"/>
</dbReference>
<dbReference type="EMBL" id="DWXE01000001">
    <property type="protein sequence ID" value="HJB89856.1"/>
    <property type="molecule type" value="Genomic_DNA"/>
</dbReference>
<protein>
    <submittedName>
        <fullName evidence="6">FAD-dependent oxidoreductase</fullName>
    </submittedName>
</protein>
<evidence type="ECO:0000256" key="2">
    <source>
        <dbReference type="ARBA" id="ARBA00022723"/>
    </source>
</evidence>
<dbReference type="InterPro" id="IPR039650">
    <property type="entry name" value="HdrA-like"/>
</dbReference>
<sequence length="552" mass="61559">MAGRKGAGEPCQLEEQNRAAGVTVYKNAMVYGVKTGADGGVCGVLARTKRGLLRAEAPCVIDATGDGDLAVMAGAEYAYGSDRDYVTYWASLAQYRTPDSYRNNFSSTVVLDDLQSFTDFIRLGRRRGEDTHDHGVYVAMRESRHIRGKKTVDLKDVAGFRSWEDGIYTCYSNYDPKGKLSADMVYAGVLPPQNCVQIPLGACLPVNEKGERIFGLIVAGKAVSCTRGAFPGIRMQADLMHQGAVLGLLAAKAAKAGLRVDDLSPRDYREWIRKATGDPLELPEQKADLKEAAKDVLHLRTHWIDMAFDGVETEESGSLALMCAPSEEALPVLTESYRALWGREDAEAKETRAALAAYLLWHGSDLGTEALLDAMERELSACEGLPKRQGPTTCAQLLPDHGVMAEFTYRLNVLAWSKKREILPLFGEVLERILREDRDYRDIRKGIYHYVEAFAYAAERTGFAEFSPWLSQLEKLPELETAWKRPLDSDILTERLLILRLILRRALARIAPREGMPLLEEAVFCRNRTIALSARKELERIRRGGTAFEKEW</sequence>
<evidence type="ECO:0000256" key="1">
    <source>
        <dbReference type="ARBA" id="ARBA00022485"/>
    </source>
</evidence>
<dbReference type="SUPFAM" id="SSF51905">
    <property type="entry name" value="FAD/NAD(P)-binding domain"/>
    <property type="match status" value="1"/>
</dbReference>
<dbReference type="GO" id="GO:0051539">
    <property type="term" value="F:4 iron, 4 sulfur cluster binding"/>
    <property type="evidence" value="ECO:0007669"/>
    <property type="project" value="UniProtKB-KW"/>
</dbReference>
<keyword evidence="2" id="KW-0479">Metal-binding</keyword>
<proteinExistence type="predicted"/>
<dbReference type="AlphaFoldDB" id="A0A9D2SCA0"/>
<dbReference type="GO" id="GO:0016491">
    <property type="term" value="F:oxidoreductase activity"/>
    <property type="evidence" value="ECO:0007669"/>
    <property type="project" value="UniProtKB-KW"/>
</dbReference>
<evidence type="ECO:0000256" key="5">
    <source>
        <dbReference type="ARBA" id="ARBA00023014"/>
    </source>
</evidence>
<accession>A0A9D2SCA0</accession>
<evidence type="ECO:0000313" key="7">
    <source>
        <dbReference type="Proteomes" id="UP000886883"/>
    </source>
</evidence>
<name>A0A9D2SCA0_9FIRM</name>
<organism evidence="6 7">
    <name type="scientific">Candidatus Eisenbergiella merdigallinarum</name>
    <dbReference type="NCBI Taxonomy" id="2838552"/>
    <lineage>
        <taxon>Bacteria</taxon>
        <taxon>Bacillati</taxon>
        <taxon>Bacillota</taxon>
        <taxon>Clostridia</taxon>
        <taxon>Lachnospirales</taxon>
        <taxon>Lachnospiraceae</taxon>
        <taxon>Eisenbergiella</taxon>
    </lineage>
</organism>
<evidence type="ECO:0000256" key="4">
    <source>
        <dbReference type="ARBA" id="ARBA00023004"/>
    </source>
</evidence>
<reference evidence="6" key="1">
    <citation type="journal article" date="2021" name="PeerJ">
        <title>Extensive microbial diversity within the chicken gut microbiome revealed by metagenomics and culture.</title>
        <authorList>
            <person name="Gilroy R."/>
            <person name="Ravi A."/>
            <person name="Getino M."/>
            <person name="Pursley I."/>
            <person name="Horton D.L."/>
            <person name="Alikhan N.F."/>
            <person name="Baker D."/>
            <person name="Gharbi K."/>
            <person name="Hall N."/>
            <person name="Watson M."/>
            <person name="Adriaenssens E.M."/>
            <person name="Foster-Nyarko E."/>
            <person name="Jarju S."/>
            <person name="Secka A."/>
            <person name="Antonio M."/>
            <person name="Oren A."/>
            <person name="Chaudhuri R.R."/>
            <person name="La Ragione R."/>
            <person name="Hildebrand F."/>
            <person name="Pallen M.J."/>
        </authorList>
    </citation>
    <scope>NUCLEOTIDE SEQUENCE</scope>
    <source>
        <strain evidence="6">USAMLcec3-2134</strain>
    </source>
</reference>
<dbReference type="PANTHER" id="PTHR43498">
    <property type="entry name" value="FERREDOXIN:COB-COM HETERODISULFIDE REDUCTASE SUBUNIT A"/>
    <property type="match status" value="1"/>
</dbReference>
<dbReference type="Proteomes" id="UP000886883">
    <property type="component" value="Unassembled WGS sequence"/>
</dbReference>
<dbReference type="InterPro" id="IPR036188">
    <property type="entry name" value="FAD/NAD-bd_sf"/>
</dbReference>
<keyword evidence="1" id="KW-0004">4Fe-4S</keyword>
<evidence type="ECO:0000313" key="6">
    <source>
        <dbReference type="EMBL" id="HJB89856.1"/>
    </source>
</evidence>
<evidence type="ECO:0000256" key="3">
    <source>
        <dbReference type="ARBA" id="ARBA00023002"/>
    </source>
</evidence>
<keyword evidence="4" id="KW-0408">Iron</keyword>
<keyword evidence="3" id="KW-0560">Oxidoreductase</keyword>
<reference evidence="6" key="2">
    <citation type="submission" date="2021-04" db="EMBL/GenBank/DDBJ databases">
        <authorList>
            <person name="Gilroy R."/>
        </authorList>
    </citation>
    <scope>NUCLEOTIDE SEQUENCE</scope>
    <source>
        <strain evidence="6">USAMLcec3-2134</strain>
    </source>
</reference>
<gene>
    <name evidence="6" type="ORF">H9763_00110</name>
</gene>
<dbReference type="GO" id="GO:0046872">
    <property type="term" value="F:metal ion binding"/>
    <property type="evidence" value="ECO:0007669"/>
    <property type="project" value="UniProtKB-KW"/>
</dbReference>
<keyword evidence="5" id="KW-0411">Iron-sulfur</keyword>
<dbReference type="PANTHER" id="PTHR43498:SF1">
    <property type="entry name" value="COB--COM HETERODISULFIDE REDUCTASE IRON-SULFUR SUBUNIT A"/>
    <property type="match status" value="1"/>
</dbReference>
<comment type="caution">
    <text evidence="6">The sequence shown here is derived from an EMBL/GenBank/DDBJ whole genome shotgun (WGS) entry which is preliminary data.</text>
</comment>